<evidence type="ECO:0000256" key="1">
    <source>
        <dbReference type="SAM" id="MobiDB-lite"/>
    </source>
</evidence>
<feature type="region of interest" description="Disordered" evidence="1">
    <location>
        <begin position="24"/>
        <end position="59"/>
    </location>
</feature>
<feature type="region of interest" description="Disordered" evidence="1">
    <location>
        <begin position="315"/>
        <end position="336"/>
    </location>
</feature>
<dbReference type="InterPro" id="IPR005297">
    <property type="entry name" value="Lipoprotein_repeat"/>
</dbReference>
<proteinExistence type="predicted"/>
<comment type="caution">
    <text evidence="3">The sequence shown here is derived from an EMBL/GenBank/DDBJ whole genome shotgun (WGS) entry which is preliminary data.</text>
</comment>
<dbReference type="GO" id="GO:0043448">
    <property type="term" value="P:alkane catabolic process"/>
    <property type="evidence" value="ECO:0007669"/>
    <property type="project" value="TreeGrafter"/>
</dbReference>
<protein>
    <submittedName>
        <fullName evidence="3">Putative lipoprotein with Yx(FWY)xxD motif</fullName>
    </submittedName>
</protein>
<dbReference type="PANTHER" id="PTHR39335">
    <property type="entry name" value="BLL4220 PROTEIN"/>
    <property type="match status" value="1"/>
</dbReference>
<sequence>MDIPRWTLPVAALATSAMLLAACGNDSGGGQRNVAAGTGQTAEPLEDPSADPSAGAEATLEVADDPELGKIVVDGQGRTLYRFDKDSADPPASNCEGQCAQAWPPVTTADEATVKGLDPELVGTVQRSDGTKQVTLGGWPLYRYAKDTQPGDTKGQGVQGTWYVSTPTGKKAGAPVASPPPAQPPQQNNGNGNGGRWAGKTALRAVQNDQLGPIVVDGRGLTLYRFDKDKPGSGTSSCNGQCAKAWPPVKFTKNMKLTGITGKIGNIMRADGICQVTLNGWPLYRFAKDTQPGDIRGQGVQGTWFVSDPSGKKALGSGGAGGGGDTGGGGGGGYGY</sequence>
<feature type="region of interest" description="Disordered" evidence="1">
    <location>
        <begin position="147"/>
        <end position="198"/>
    </location>
</feature>
<dbReference type="RefSeq" id="WP_119726615.1">
    <property type="nucleotide sequence ID" value="NZ_JACJII010000001.1"/>
</dbReference>
<feature type="signal peptide" evidence="2">
    <location>
        <begin position="1"/>
        <end position="21"/>
    </location>
</feature>
<dbReference type="PROSITE" id="PS51257">
    <property type="entry name" value="PROKAR_LIPOPROTEIN"/>
    <property type="match status" value="1"/>
</dbReference>
<gene>
    <name evidence="3" type="ORF">HNR21_001430</name>
</gene>
<dbReference type="EMBL" id="JACJII010000001">
    <property type="protein sequence ID" value="MBA9002548.1"/>
    <property type="molecule type" value="Genomic_DNA"/>
</dbReference>
<feature type="compositionally biased region" description="Gly residues" evidence="1">
    <location>
        <begin position="316"/>
        <end position="336"/>
    </location>
</feature>
<organism evidence="3 4">
    <name type="scientific">Thermomonospora cellulosilytica</name>
    <dbReference type="NCBI Taxonomy" id="1411118"/>
    <lineage>
        <taxon>Bacteria</taxon>
        <taxon>Bacillati</taxon>
        <taxon>Actinomycetota</taxon>
        <taxon>Actinomycetes</taxon>
        <taxon>Streptosporangiales</taxon>
        <taxon>Thermomonosporaceae</taxon>
        <taxon>Thermomonospora</taxon>
    </lineage>
</organism>
<evidence type="ECO:0000313" key="4">
    <source>
        <dbReference type="Proteomes" id="UP000539313"/>
    </source>
</evidence>
<evidence type="ECO:0000313" key="3">
    <source>
        <dbReference type="EMBL" id="MBA9002548.1"/>
    </source>
</evidence>
<dbReference type="Proteomes" id="UP000539313">
    <property type="component" value="Unassembled WGS sequence"/>
</dbReference>
<keyword evidence="2" id="KW-0732">Signal</keyword>
<keyword evidence="4" id="KW-1185">Reference proteome</keyword>
<keyword evidence="3" id="KW-0449">Lipoprotein</keyword>
<dbReference type="Pfam" id="PF03640">
    <property type="entry name" value="Lipoprotein_15"/>
    <property type="match status" value="4"/>
</dbReference>
<dbReference type="AlphaFoldDB" id="A0A7W3R6T4"/>
<reference evidence="3 4" key="1">
    <citation type="submission" date="2020-08" db="EMBL/GenBank/DDBJ databases">
        <title>Sequencing the genomes of 1000 actinobacteria strains.</title>
        <authorList>
            <person name="Klenk H.-P."/>
        </authorList>
    </citation>
    <scope>NUCLEOTIDE SEQUENCE [LARGE SCALE GENOMIC DNA]</scope>
    <source>
        <strain evidence="3 4">DSM 45823</strain>
    </source>
</reference>
<dbReference type="PANTHER" id="PTHR39335:SF1">
    <property type="entry name" value="BLL4220 PROTEIN"/>
    <property type="match status" value="1"/>
</dbReference>
<evidence type="ECO:0000256" key="2">
    <source>
        <dbReference type="SAM" id="SignalP"/>
    </source>
</evidence>
<feature type="chain" id="PRO_5038450017" evidence="2">
    <location>
        <begin position="22"/>
        <end position="336"/>
    </location>
</feature>
<name>A0A7W3R6T4_9ACTN</name>
<accession>A0A7W3R6T4</accession>